<name>A0A420WAT1_9PROT</name>
<protein>
    <submittedName>
        <fullName evidence="2">Uncharacterized protein</fullName>
    </submittedName>
</protein>
<gene>
    <name evidence="2" type="ORF">BCL74_3417</name>
</gene>
<feature type="signal peptide" evidence="1">
    <location>
        <begin position="1"/>
        <end position="26"/>
    </location>
</feature>
<keyword evidence="1" id="KW-0732">Signal</keyword>
<comment type="caution">
    <text evidence="2">The sequence shown here is derived from an EMBL/GenBank/DDBJ whole genome shotgun (WGS) entry which is preliminary data.</text>
</comment>
<organism evidence="2 3">
    <name type="scientific">Oceanibaculum indicum</name>
    <dbReference type="NCBI Taxonomy" id="526216"/>
    <lineage>
        <taxon>Bacteria</taxon>
        <taxon>Pseudomonadati</taxon>
        <taxon>Pseudomonadota</taxon>
        <taxon>Alphaproteobacteria</taxon>
        <taxon>Rhodospirillales</taxon>
        <taxon>Oceanibaculaceae</taxon>
        <taxon>Oceanibaculum</taxon>
    </lineage>
</organism>
<evidence type="ECO:0000256" key="1">
    <source>
        <dbReference type="SAM" id="SignalP"/>
    </source>
</evidence>
<sequence>MSRSIRAAFGVAAVLVAALMAAPAAAQGNRSSRTLPGFSPETFDLQLALHEHFAATLPAGWWIGAPQRWGKEVVVRVNIPDSWNGNPTAAVMTSCPAGNSPIWQVADRITITPHYRNLPWAPHSCLP</sequence>
<evidence type="ECO:0000313" key="3">
    <source>
        <dbReference type="Proteomes" id="UP000277424"/>
    </source>
</evidence>
<proteinExistence type="predicted"/>
<dbReference type="OrthoDB" id="7282117at2"/>
<accession>A0A420WAT1</accession>
<dbReference type="AlphaFoldDB" id="A0A420WAT1"/>
<dbReference type="EMBL" id="RBIG01000004">
    <property type="protein sequence ID" value="RKQ68098.1"/>
    <property type="molecule type" value="Genomic_DNA"/>
</dbReference>
<feature type="chain" id="PRO_5019183983" evidence="1">
    <location>
        <begin position="27"/>
        <end position="127"/>
    </location>
</feature>
<dbReference type="RefSeq" id="WP_121221866.1">
    <property type="nucleotide sequence ID" value="NZ_RBIG01000004.1"/>
</dbReference>
<reference evidence="2 3" key="1">
    <citation type="submission" date="2018-10" db="EMBL/GenBank/DDBJ databases">
        <title>Comparative analysis of microorganisms from saline springs in Andes Mountain Range, Colombia.</title>
        <authorList>
            <person name="Rubin E."/>
        </authorList>
    </citation>
    <scope>NUCLEOTIDE SEQUENCE [LARGE SCALE GENOMIC DNA]</scope>
    <source>
        <strain evidence="2 3">USBA 36</strain>
    </source>
</reference>
<dbReference type="Proteomes" id="UP000277424">
    <property type="component" value="Unassembled WGS sequence"/>
</dbReference>
<evidence type="ECO:0000313" key="2">
    <source>
        <dbReference type="EMBL" id="RKQ68098.1"/>
    </source>
</evidence>